<protein>
    <submittedName>
        <fullName evidence="1">Uncharacterized protein</fullName>
    </submittedName>
</protein>
<reference evidence="1 2" key="1">
    <citation type="submission" date="2019-07" db="EMBL/GenBank/DDBJ databases">
        <title>Whole genome shotgun sequence of Kocuria turfanensis NBRC 107627.</title>
        <authorList>
            <person name="Hosoyama A."/>
            <person name="Uohara A."/>
            <person name="Ohji S."/>
            <person name="Ichikawa N."/>
        </authorList>
    </citation>
    <scope>NUCLEOTIDE SEQUENCE [LARGE SCALE GENOMIC DNA]</scope>
    <source>
        <strain evidence="1 2">NBRC 107627</strain>
    </source>
</reference>
<dbReference type="Proteomes" id="UP000321103">
    <property type="component" value="Unassembled WGS sequence"/>
</dbReference>
<keyword evidence="2" id="KW-1185">Reference proteome</keyword>
<comment type="caution">
    <text evidence="1">The sequence shown here is derived from an EMBL/GenBank/DDBJ whole genome shotgun (WGS) entry which is preliminary data.</text>
</comment>
<organism evidence="1 2">
    <name type="scientific">Kocuria turfanensis</name>
    <dbReference type="NCBI Taxonomy" id="388357"/>
    <lineage>
        <taxon>Bacteria</taxon>
        <taxon>Bacillati</taxon>
        <taxon>Actinomycetota</taxon>
        <taxon>Actinomycetes</taxon>
        <taxon>Micrococcales</taxon>
        <taxon>Micrococcaceae</taxon>
        <taxon>Kocuria</taxon>
    </lineage>
</organism>
<sequence>MNIATDDLTREARLRRAAKRQGLTLHKARTRTPEHPAWGTYGLYDGHLNYLVAGNPNTGFGLSLEDVETALHDGDQIHVDRTTDGEGLTFDDTHDQPIAKWVGPWWYLYLPWDEDPITLGGVRNMTDDEVRDMAHQKLGWSK</sequence>
<dbReference type="RefSeq" id="WP_062735239.1">
    <property type="nucleotide sequence ID" value="NZ_BJZS01000033.1"/>
</dbReference>
<gene>
    <name evidence="1" type="ORF">KTU01_13350</name>
</gene>
<dbReference type="EMBL" id="BJZS01000033">
    <property type="protein sequence ID" value="GEO95212.1"/>
    <property type="molecule type" value="Genomic_DNA"/>
</dbReference>
<evidence type="ECO:0000313" key="2">
    <source>
        <dbReference type="Proteomes" id="UP000321103"/>
    </source>
</evidence>
<proteinExistence type="predicted"/>
<evidence type="ECO:0000313" key="1">
    <source>
        <dbReference type="EMBL" id="GEO95212.1"/>
    </source>
</evidence>
<dbReference type="STRING" id="388357.GCA_001580365_01512"/>
<dbReference type="AlphaFoldDB" id="A0A512IBY3"/>
<accession>A0A512IBY3</accession>
<name>A0A512IBY3_9MICC</name>